<dbReference type="Pfam" id="PF01656">
    <property type="entry name" value="CbiA"/>
    <property type="match status" value="1"/>
</dbReference>
<feature type="region of interest" description="Disordered" evidence="10">
    <location>
        <begin position="242"/>
        <end position="267"/>
    </location>
</feature>
<dbReference type="PANTHER" id="PTHR43873:SF1">
    <property type="entry name" value="COBYRINATE A,C-DIAMIDE SYNTHASE"/>
    <property type="match status" value="1"/>
</dbReference>
<evidence type="ECO:0000256" key="8">
    <source>
        <dbReference type="ARBA" id="ARBA00022962"/>
    </source>
</evidence>
<evidence type="ECO:0000256" key="9">
    <source>
        <dbReference type="HAMAP-Rule" id="MF_00027"/>
    </source>
</evidence>
<keyword evidence="5 9" id="KW-0547">Nucleotide-binding</keyword>
<evidence type="ECO:0000256" key="2">
    <source>
        <dbReference type="ARBA" id="ARBA00006205"/>
    </source>
</evidence>
<dbReference type="NCBIfam" id="TIGR00379">
    <property type="entry name" value="cobB"/>
    <property type="match status" value="1"/>
</dbReference>
<evidence type="ECO:0000256" key="3">
    <source>
        <dbReference type="ARBA" id="ARBA00022573"/>
    </source>
</evidence>
<feature type="domain" description="CobQ/CobB/MinD/ParA nucleotide binding" evidence="11">
    <location>
        <begin position="27"/>
        <end position="203"/>
    </location>
</feature>
<dbReference type="SUPFAM" id="SSF52540">
    <property type="entry name" value="P-loop containing nucleoside triphosphate hydrolases"/>
    <property type="match status" value="1"/>
</dbReference>
<evidence type="ECO:0000256" key="1">
    <source>
        <dbReference type="ARBA" id="ARBA00001946"/>
    </source>
</evidence>
<feature type="site" description="Increases nucleophilicity of active site Cys" evidence="9">
    <location>
        <position position="469"/>
    </location>
</feature>
<evidence type="ECO:0000256" key="5">
    <source>
        <dbReference type="ARBA" id="ARBA00022741"/>
    </source>
</evidence>
<dbReference type="Pfam" id="PF07685">
    <property type="entry name" value="GATase_3"/>
    <property type="match status" value="1"/>
</dbReference>
<dbReference type="Gene3D" id="3.40.50.300">
    <property type="entry name" value="P-loop containing nucleotide triphosphate hydrolases"/>
    <property type="match status" value="1"/>
</dbReference>
<evidence type="ECO:0000256" key="7">
    <source>
        <dbReference type="ARBA" id="ARBA00022842"/>
    </source>
</evidence>
<protein>
    <recommendedName>
        <fullName evidence="9">Cobyrinate a,c-diamide synthase</fullName>
        <ecNumber evidence="9">6.3.5.11</ecNumber>
    </recommendedName>
    <alternativeName>
        <fullName evidence="9">Cobyrinic acid a,c-diamide synthetase</fullName>
    </alternativeName>
</protein>
<dbReference type="SUPFAM" id="SSF52317">
    <property type="entry name" value="Class I glutamine amidotransferase-like"/>
    <property type="match status" value="1"/>
</dbReference>
<organism evidence="13">
    <name type="scientific">Candidatus Kentrum sp. DK</name>
    <dbReference type="NCBI Taxonomy" id="2126562"/>
    <lineage>
        <taxon>Bacteria</taxon>
        <taxon>Pseudomonadati</taxon>
        <taxon>Pseudomonadota</taxon>
        <taxon>Gammaproteobacteria</taxon>
        <taxon>Candidatus Kentrum</taxon>
    </lineage>
</organism>
<gene>
    <name evidence="9" type="primary">cbiA</name>
    <name evidence="13" type="ORF">BECKDK2373B_GA0170837_101439</name>
</gene>
<dbReference type="PROSITE" id="PS51274">
    <property type="entry name" value="GATASE_COBBQ"/>
    <property type="match status" value="1"/>
</dbReference>
<comment type="similarity">
    <text evidence="2">Belongs to the CobB/CobQ family. CobQ subfamily.</text>
</comment>
<comment type="miscellaneous">
    <text evidence="9">The a and c carboxylates of cobyrinate are activated for nucleophilic attack via formation of a phosphorylated intermediate by ATP. CbiA catalyzes first the amidation of the c-carboxylate, and then that of the a-carboxylate.</text>
</comment>
<dbReference type="CDD" id="cd03130">
    <property type="entry name" value="GATase1_CobB"/>
    <property type="match status" value="1"/>
</dbReference>
<feature type="domain" description="CobB/CobQ-like glutamine amidotransferase" evidence="12">
    <location>
        <begin position="275"/>
        <end position="470"/>
    </location>
</feature>
<name>A0A450S4R4_9GAMM</name>
<feature type="active site" description="Nucleophile" evidence="9">
    <location>
        <position position="357"/>
    </location>
</feature>
<dbReference type="CDD" id="cd05388">
    <property type="entry name" value="CobB_N"/>
    <property type="match status" value="1"/>
</dbReference>
<dbReference type="PANTHER" id="PTHR43873">
    <property type="entry name" value="COBYRINATE A,C-DIAMIDE SYNTHASE"/>
    <property type="match status" value="1"/>
</dbReference>
<evidence type="ECO:0000259" key="11">
    <source>
        <dbReference type="Pfam" id="PF01656"/>
    </source>
</evidence>
<dbReference type="UniPathway" id="UPA00148">
    <property type="reaction ID" value="UER00231"/>
</dbReference>
<evidence type="ECO:0000259" key="12">
    <source>
        <dbReference type="Pfam" id="PF07685"/>
    </source>
</evidence>
<sequence length="493" mass="52987">MTLPANTPSRPAIRIPRLYLSAAHKSSGKTTITLGLCAALRARGLDARPFKKGPDYIDPIWLGMAAGHDCHNLDFHTMDRAEIRRMFTRQSAGGDVALIEGNKGLYDGVDLEGGNSNAALAQWLDTPVVLVVDTRGMTRGIAPLLRGYLGFEPKVTIAGVLLNQVGGARHEGKLRAAVERYTDLPVLGAIGHDSALLLPERHLGLIPGNEFGDASGFIARAARAMEEYVDLDRLLAVAASAPPLPAGEEPGEESGEEQSAGDLSPACPPARGKVTIAIARDAAFGFYYPDDLAALGRAGAELVFFNALSDTALPEADALFIGGGFPEVHMRALEANQKLRRAIRVAIEGGMPAYAECGGLMYLTRGITWRGERREMAGVLPAESIMHDRPQGKGYVRLQETGQAPWGRASSGEPAGDGIIEAHEFHHASVSLLGEGEGIDYAYRVLRGHGLDGQHDGIVYRNLLAGFSHLRDVEKNHWAARFVAYVRKARQTR</sequence>
<comment type="domain">
    <text evidence="9">Comprises of two domains. The C-terminal domain contains the binding site for glutamine and catalyzes the hydrolysis of this substrate to glutamate and ammonia. The N-terminal domain is anticipated to bind ATP and cobyrinate and catalyzes the ultimate synthesis of the diamide product. The ammonia produced via the glutaminase domain is probably translocated to the adjacent domain via a molecular tunnel, where it reacts with an activated intermediate.</text>
</comment>
<dbReference type="AlphaFoldDB" id="A0A450S4R4"/>
<proteinExistence type="inferred from homology"/>
<dbReference type="NCBIfam" id="NF002204">
    <property type="entry name" value="PRK01077.1"/>
    <property type="match status" value="1"/>
</dbReference>
<accession>A0A450S4R4</accession>
<evidence type="ECO:0000256" key="10">
    <source>
        <dbReference type="SAM" id="MobiDB-lite"/>
    </source>
</evidence>
<dbReference type="HAMAP" id="MF_00027">
    <property type="entry name" value="CobB_CbiA"/>
    <property type="match status" value="1"/>
</dbReference>
<dbReference type="InterPro" id="IPR011698">
    <property type="entry name" value="GATase_3"/>
</dbReference>
<comment type="similarity">
    <text evidence="9">Belongs to the CobB/CbiA family.</text>
</comment>
<reference evidence="13" key="1">
    <citation type="submission" date="2019-02" db="EMBL/GenBank/DDBJ databases">
        <authorList>
            <person name="Gruber-Vodicka R. H."/>
            <person name="Seah K. B. B."/>
        </authorList>
    </citation>
    <scope>NUCLEOTIDE SEQUENCE</scope>
    <source>
        <strain evidence="13">BECK_DK47</strain>
    </source>
</reference>
<keyword evidence="4 9" id="KW-0436">Ligase</keyword>
<evidence type="ECO:0000313" key="13">
    <source>
        <dbReference type="EMBL" id="VFJ46828.1"/>
    </source>
</evidence>
<evidence type="ECO:0000256" key="6">
    <source>
        <dbReference type="ARBA" id="ARBA00022840"/>
    </source>
</evidence>
<dbReference type="EMBL" id="CAADEX010000014">
    <property type="protein sequence ID" value="VFJ46828.1"/>
    <property type="molecule type" value="Genomic_DNA"/>
</dbReference>
<comment type="cofactor">
    <cofactor evidence="1 9">
        <name>Mg(2+)</name>
        <dbReference type="ChEBI" id="CHEBI:18420"/>
    </cofactor>
</comment>
<keyword evidence="7 9" id="KW-0460">Magnesium</keyword>
<dbReference type="GO" id="GO:0042242">
    <property type="term" value="F:cobyrinic acid a,c-diamide synthase activity"/>
    <property type="evidence" value="ECO:0007669"/>
    <property type="project" value="UniProtKB-UniRule"/>
</dbReference>
<dbReference type="GO" id="GO:0005524">
    <property type="term" value="F:ATP binding"/>
    <property type="evidence" value="ECO:0007669"/>
    <property type="project" value="UniProtKB-UniRule"/>
</dbReference>
<dbReference type="GO" id="GO:0009236">
    <property type="term" value="P:cobalamin biosynthetic process"/>
    <property type="evidence" value="ECO:0007669"/>
    <property type="project" value="UniProtKB-UniRule"/>
</dbReference>
<keyword evidence="6 9" id="KW-0067">ATP-binding</keyword>
<comment type="catalytic activity">
    <reaction evidence="9">
        <text>cob(II)yrinate + 2 L-glutamine + 2 ATP + 2 H2O = cob(II)yrinate a,c diamide + 2 L-glutamate + 2 ADP + 2 phosphate + 2 H(+)</text>
        <dbReference type="Rhea" id="RHEA:26289"/>
        <dbReference type="ChEBI" id="CHEBI:15377"/>
        <dbReference type="ChEBI" id="CHEBI:15378"/>
        <dbReference type="ChEBI" id="CHEBI:29985"/>
        <dbReference type="ChEBI" id="CHEBI:30616"/>
        <dbReference type="ChEBI" id="CHEBI:43474"/>
        <dbReference type="ChEBI" id="CHEBI:58359"/>
        <dbReference type="ChEBI" id="CHEBI:58537"/>
        <dbReference type="ChEBI" id="CHEBI:58894"/>
        <dbReference type="ChEBI" id="CHEBI:456216"/>
        <dbReference type="EC" id="6.3.5.11"/>
    </reaction>
</comment>
<keyword evidence="8 9" id="KW-0315">Glutamine amidotransferase</keyword>
<comment type="pathway">
    <text evidence="9">Cofactor biosynthesis; adenosylcobalamin biosynthesis; cob(II)yrinate a,c-diamide from sirohydrochlorin (anaerobic route): step 10/10.</text>
</comment>
<evidence type="ECO:0000256" key="4">
    <source>
        <dbReference type="ARBA" id="ARBA00022598"/>
    </source>
</evidence>
<comment type="function">
    <text evidence="9">Catalyzes the ATP-dependent amidation of the two carboxylate groups at positions a and c of cobyrinate, using either L-glutamine or ammonia as the nitrogen source.</text>
</comment>
<dbReference type="InterPro" id="IPR029062">
    <property type="entry name" value="Class_I_gatase-like"/>
</dbReference>
<keyword evidence="3 9" id="KW-0169">Cobalamin biosynthesis</keyword>
<dbReference type="InterPro" id="IPR004484">
    <property type="entry name" value="CbiA/CobB_synth"/>
</dbReference>
<dbReference type="Gene3D" id="3.40.50.880">
    <property type="match status" value="1"/>
</dbReference>
<dbReference type="InterPro" id="IPR027417">
    <property type="entry name" value="P-loop_NTPase"/>
</dbReference>
<dbReference type="InterPro" id="IPR002586">
    <property type="entry name" value="CobQ/CobB/MinD/ParA_Nub-bd_dom"/>
</dbReference>
<dbReference type="EC" id="6.3.5.11" evidence="9"/>